<accession>A0A0H5R8T7</accession>
<dbReference type="AlphaFoldDB" id="A0A0H5R8T7"/>
<sequence length="318" mass="36124">MRYYRIDLSRRNVMCAMPACVCDCSNGPCFTFHSSRGGPDVTPSLYPTPISSSHWIFCQHSSRDTLWGPADGAIEAVIGIIIIHHNSIGIVISQSPWTAFPSCFARCYSCVVSGTQSSLRICFITSDILDTDIINFSATLMHPVLIQALSHRFLTRPTIAKRECRRMIDIGFLTVLTPIQPHLAIPSLRLRRLPTKTRFPRCFKLQLMLILLGFRFLPMLSSNQYLKRPAPKTMCLLNRCLSVNNTLLVFLRLTLQKRQKISRLELTSFQKDSMIPKKQERNTSISLNGSEHMSSPRYGWEQGWFAVINSRLIRSPSS</sequence>
<name>A0A0H5R8T7_9EUKA</name>
<evidence type="ECO:0000313" key="1">
    <source>
        <dbReference type="EMBL" id="CRZ10132.1"/>
    </source>
</evidence>
<reference evidence="1" key="1">
    <citation type="submission" date="2015-04" db="EMBL/GenBank/DDBJ databases">
        <title>The genome sequence of the plant pathogenic Rhizarian Plasmodiophora brassicae reveals insights in its biotrophic life cycle and the origin of chitin synthesis.</title>
        <authorList>
            <person name="Schwelm A."/>
            <person name="Fogelqvist J."/>
            <person name="Knaust A."/>
            <person name="Julke S."/>
            <person name="Lilja T."/>
            <person name="Dhandapani V."/>
            <person name="Bonilla-Rosso G."/>
            <person name="Karlsson M."/>
            <person name="Shevchenko A."/>
            <person name="Choi S.R."/>
            <person name="Kim H.G."/>
            <person name="Park J.Y."/>
            <person name="Lim Y.P."/>
            <person name="Ludwig-Muller J."/>
            <person name="Dixelius C."/>
        </authorList>
    </citation>
    <scope>NUCLEOTIDE SEQUENCE</scope>
    <source>
        <tissue evidence="1">Potato root galls</tissue>
    </source>
</reference>
<organism evidence="1">
    <name type="scientific">Spongospora subterranea</name>
    <dbReference type="NCBI Taxonomy" id="70186"/>
    <lineage>
        <taxon>Eukaryota</taxon>
        <taxon>Sar</taxon>
        <taxon>Rhizaria</taxon>
        <taxon>Endomyxa</taxon>
        <taxon>Phytomyxea</taxon>
        <taxon>Plasmodiophorida</taxon>
        <taxon>Plasmodiophoridae</taxon>
        <taxon>Spongospora</taxon>
    </lineage>
</organism>
<proteinExistence type="predicted"/>
<dbReference type="EMBL" id="HACM01009690">
    <property type="protein sequence ID" value="CRZ10132.1"/>
    <property type="molecule type" value="Transcribed_RNA"/>
</dbReference>
<protein>
    <submittedName>
        <fullName evidence="1">Uncharacterized protein</fullName>
    </submittedName>
</protein>